<dbReference type="RefSeq" id="WP_259166322.1">
    <property type="nucleotide sequence ID" value="NZ_CP144460.1"/>
</dbReference>
<dbReference type="AlphaFoldDB" id="A0AAU7PBM3"/>
<evidence type="ECO:0000313" key="2">
    <source>
        <dbReference type="EMBL" id="XBS39031.1"/>
    </source>
</evidence>
<dbReference type="EMBL" id="CP144460">
    <property type="protein sequence ID" value="XBS39031.1"/>
    <property type="molecule type" value="Genomic_DNA"/>
</dbReference>
<reference evidence="2" key="1">
    <citation type="submission" date="2024-02" db="EMBL/GenBank/DDBJ databases">
        <title>Complete genome sequence of Xanthomonas sp. 10-10.</title>
        <authorList>
            <person name="Biessy A."/>
            <person name="Ciotola M."/>
            <person name="Cadieux M."/>
            <person name="Soufiane B."/>
            <person name="Laforest M."/>
            <person name="Filion M."/>
        </authorList>
    </citation>
    <scope>NUCLEOTIDE SEQUENCE</scope>
    <source>
        <strain evidence="2">10-10</strain>
    </source>
</reference>
<proteinExistence type="predicted"/>
<protein>
    <submittedName>
        <fullName evidence="2">Uncharacterized protein</fullName>
    </submittedName>
</protein>
<sequence length="43" mass="4361">MPPDAAERPVRAARRSLRVTMPMGGSAQATADGQAAQLAAQPG</sequence>
<gene>
    <name evidence="2" type="ORF">VZ068_05760</name>
</gene>
<evidence type="ECO:0000256" key="1">
    <source>
        <dbReference type="SAM" id="MobiDB-lite"/>
    </source>
</evidence>
<feature type="region of interest" description="Disordered" evidence="1">
    <location>
        <begin position="24"/>
        <end position="43"/>
    </location>
</feature>
<organism evidence="2">
    <name type="scientific">Xanthomonas sp. 10-10</name>
    <dbReference type="NCBI Taxonomy" id="3115848"/>
    <lineage>
        <taxon>Bacteria</taxon>
        <taxon>Pseudomonadati</taxon>
        <taxon>Pseudomonadota</taxon>
        <taxon>Gammaproteobacteria</taxon>
        <taxon>Lysobacterales</taxon>
        <taxon>Lysobacteraceae</taxon>
        <taxon>Xanthomonas</taxon>
    </lineage>
</organism>
<accession>A0AAU7PBM3</accession>
<name>A0AAU7PBM3_9XANT</name>